<feature type="transmembrane region" description="Helical" evidence="1">
    <location>
        <begin position="72"/>
        <end position="93"/>
    </location>
</feature>
<keyword evidence="3" id="KW-1185">Reference proteome</keyword>
<feature type="transmembrane region" description="Helical" evidence="1">
    <location>
        <begin position="47"/>
        <end position="66"/>
    </location>
</feature>
<keyword evidence="1" id="KW-0812">Transmembrane</keyword>
<dbReference type="EMBL" id="JAESVD010000015">
    <property type="protein sequence ID" value="MBL4915357.1"/>
    <property type="molecule type" value="Genomic_DNA"/>
</dbReference>
<proteinExistence type="predicted"/>
<keyword evidence="1" id="KW-1133">Transmembrane helix</keyword>
<dbReference type="NCBIfam" id="NF037969">
    <property type="entry name" value="SemiSWEET_3"/>
    <property type="match status" value="1"/>
</dbReference>
<reference evidence="2 3" key="1">
    <citation type="submission" date="2021-01" db="EMBL/GenBank/DDBJ databases">
        <title>Genome sequence of Shewanella schlegeliana JCM 11561.</title>
        <authorList>
            <person name="Zhang H."/>
            <person name="Li C."/>
        </authorList>
    </citation>
    <scope>NUCLEOTIDE SEQUENCE [LARGE SCALE GENOMIC DNA]</scope>
    <source>
        <strain evidence="2 3">JCM 11561</strain>
    </source>
</reference>
<dbReference type="RefSeq" id="WP_202723638.1">
    <property type="nucleotide sequence ID" value="NZ_BPEX01000025.1"/>
</dbReference>
<sequence>MVSIIERVGKALEPLMLVMGLVSPLATLPQLYKLFFSHSEHAAGLSLITWVLYAFIALLWTTYGLYHKNPTIWVGNCLGFIMYVGMVVGIIVLTGGTF</sequence>
<evidence type="ECO:0000256" key="1">
    <source>
        <dbReference type="SAM" id="Phobius"/>
    </source>
</evidence>
<accession>A0ABS1T3I3</accession>
<evidence type="ECO:0000313" key="3">
    <source>
        <dbReference type="Proteomes" id="UP000604898"/>
    </source>
</evidence>
<keyword evidence="1" id="KW-0472">Membrane</keyword>
<comment type="caution">
    <text evidence="2">The sequence shown here is derived from an EMBL/GenBank/DDBJ whole genome shotgun (WGS) entry which is preliminary data.</text>
</comment>
<feature type="transmembrane region" description="Helical" evidence="1">
    <location>
        <begin position="15"/>
        <end position="35"/>
    </location>
</feature>
<name>A0ABS1T3I3_9GAMM</name>
<protein>
    <submittedName>
        <fullName evidence="2">SemiSWEET transporter</fullName>
    </submittedName>
</protein>
<gene>
    <name evidence="2" type="ORF">JMA39_19870</name>
</gene>
<dbReference type="Gene3D" id="1.20.1280.290">
    <property type="match status" value="1"/>
</dbReference>
<organism evidence="2 3">
    <name type="scientific">Shewanella schlegeliana</name>
    <dbReference type="NCBI Taxonomy" id="190308"/>
    <lineage>
        <taxon>Bacteria</taxon>
        <taxon>Pseudomonadati</taxon>
        <taxon>Pseudomonadota</taxon>
        <taxon>Gammaproteobacteria</taxon>
        <taxon>Alteromonadales</taxon>
        <taxon>Shewanellaceae</taxon>
        <taxon>Shewanella</taxon>
    </lineage>
</organism>
<dbReference type="Proteomes" id="UP000604898">
    <property type="component" value="Unassembled WGS sequence"/>
</dbReference>
<evidence type="ECO:0000313" key="2">
    <source>
        <dbReference type="EMBL" id="MBL4915357.1"/>
    </source>
</evidence>